<dbReference type="SUPFAM" id="SSF48403">
    <property type="entry name" value="Ankyrin repeat"/>
    <property type="match status" value="1"/>
</dbReference>
<dbReference type="InterPro" id="IPR002110">
    <property type="entry name" value="Ankyrin_rpt"/>
</dbReference>
<dbReference type="GO" id="GO:0051059">
    <property type="term" value="F:NF-kappaB binding"/>
    <property type="evidence" value="ECO:0007669"/>
    <property type="project" value="TreeGrafter"/>
</dbReference>
<feature type="repeat" description="ANK" evidence="3">
    <location>
        <begin position="58"/>
        <end position="90"/>
    </location>
</feature>
<feature type="repeat" description="ANK" evidence="3">
    <location>
        <begin position="98"/>
        <end position="127"/>
    </location>
</feature>
<dbReference type="Pfam" id="PF12796">
    <property type="entry name" value="Ank_2"/>
    <property type="match status" value="2"/>
</dbReference>
<comment type="caution">
    <text evidence="4">The sequence shown here is derived from an EMBL/GenBank/DDBJ whole genome shotgun (WGS) entry which is preliminary data.</text>
</comment>
<feature type="non-terminal residue" evidence="4">
    <location>
        <position position="308"/>
    </location>
</feature>
<dbReference type="EMBL" id="CATQJA010002641">
    <property type="protein sequence ID" value="CAJ0575788.1"/>
    <property type="molecule type" value="Genomic_DNA"/>
</dbReference>
<feature type="repeat" description="ANK" evidence="3">
    <location>
        <begin position="128"/>
        <end position="160"/>
    </location>
</feature>
<gene>
    <name evidence="4" type="ORF">MSPICULIGERA_LOCUS14093</name>
</gene>
<dbReference type="InterPro" id="IPR036770">
    <property type="entry name" value="Ankyrin_rpt-contain_sf"/>
</dbReference>
<dbReference type="PROSITE" id="PS50088">
    <property type="entry name" value="ANK_REPEAT"/>
    <property type="match status" value="5"/>
</dbReference>
<dbReference type="GO" id="GO:0071356">
    <property type="term" value="P:cellular response to tumor necrosis factor"/>
    <property type="evidence" value="ECO:0007669"/>
    <property type="project" value="TreeGrafter"/>
</dbReference>
<keyword evidence="5" id="KW-1185">Reference proteome</keyword>
<feature type="repeat" description="ANK" evidence="3">
    <location>
        <begin position="161"/>
        <end position="194"/>
    </location>
</feature>
<sequence>MLVCPTAQSNSQLLRVEGEQHTQLNLIQDLYFAVRSGRVELVRHLLINQRVNPKINLRKSSILAVAVENGSVEIVKMLIDQGVDVNAFSEAYAGCLETPLFSAVKIGHTDIVHLLLHHGADPNLADFANRTPLYMAIMANREEETLALINAGANLNSADKSGLTPLQIAARGFGREMLVLHLINHGAYIHQADFKGRTAMDLAVIAGNVCILQLLLDAGAVPGKLLTERISNLLAHPEVEDFCAEKALKARRRVLPAEILVARRLRNTLIENERAKKSQRSIWTHIDQLPLPENVKLNLKIHVRIDGF</sequence>
<dbReference type="Proteomes" id="UP001177023">
    <property type="component" value="Unassembled WGS sequence"/>
</dbReference>
<dbReference type="PROSITE" id="PS50297">
    <property type="entry name" value="ANK_REP_REGION"/>
    <property type="match status" value="4"/>
</dbReference>
<accession>A0AA36CUV2</accession>
<evidence type="ECO:0000256" key="2">
    <source>
        <dbReference type="ARBA" id="ARBA00023043"/>
    </source>
</evidence>
<feature type="repeat" description="ANK" evidence="3">
    <location>
        <begin position="195"/>
        <end position="220"/>
    </location>
</feature>
<name>A0AA36CUV2_9BILA</name>
<keyword evidence="2 3" id="KW-0040">ANK repeat</keyword>
<evidence type="ECO:0000313" key="5">
    <source>
        <dbReference type="Proteomes" id="UP001177023"/>
    </source>
</evidence>
<protein>
    <submittedName>
        <fullName evidence="4">Uncharacterized protein</fullName>
    </submittedName>
</protein>
<dbReference type="PANTHER" id="PTHR46680:SF3">
    <property type="entry name" value="NF-KAPPA-B INHIBITOR CACTUS"/>
    <property type="match status" value="1"/>
</dbReference>
<reference evidence="4" key="1">
    <citation type="submission" date="2023-06" db="EMBL/GenBank/DDBJ databases">
        <authorList>
            <person name="Delattre M."/>
        </authorList>
    </citation>
    <scope>NUCLEOTIDE SEQUENCE</scope>
    <source>
        <strain evidence="4">AF72</strain>
    </source>
</reference>
<evidence type="ECO:0000256" key="1">
    <source>
        <dbReference type="ARBA" id="ARBA00022737"/>
    </source>
</evidence>
<dbReference type="AlphaFoldDB" id="A0AA36CUV2"/>
<dbReference type="Gene3D" id="1.25.40.20">
    <property type="entry name" value="Ankyrin repeat-containing domain"/>
    <property type="match status" value="1"/>
</dbReference>
<dbReference type="PANTHER" id="PTHR46680">
    <property type="entry name" value="NF-KAPPA-B INHIBITOR ALPHA"/>
    <property type="match status" value="1"/>
</dbReference>
<proteinExistence type="predicted"/>
<evidence type="ECO:0000256" key="3">
    <source>
        <dbReference type="PROSITE-ProRule" id="PRU00023"/>
    </source>
</evidence>
<organism evidence="4 5">
    <name type="scientific">Mesorhabditis spiculigera</name>
    <dbReference type="NCBI Taxonomy" id="96644"/>
    <lineage>
        <taxon>Eukaryota</taxon>
        <taxon>Metazoa</taxon>
        <taxon>Ecdysozoa</taxon>
        <taxon>Nematoda</taxon>
        <taxon>Chromadorea</taxon>
        <taxon>Rhabditida</taxon>
        <taxon>Rhabditina</taxon>
        <taxon>Rhabditomorpha</taxon>
        <taxon>Rhabditoidea</taxon>
        <taxon>Rhabditidae</taxon>
        <taxon>Mesorhabditinae</taxon>
        <taxon>Mesorhabditis</taxon>
    </lineage>
</organism>
<dbReference type="GO" id="GO:0005829">
    <property type="term" value="C:cytosol"/>
    <property type="evidence" value="ECO:0007669"/>
    <property type="project" value="TreeGrafter"/>
</dbReference>
<dbReference type="SMART" id="SM00248">
    <property type="entry name" value="ANK"/>
    <property type="match status" value="6"/>
</dbReference>
<evidence type="ECO:0000313" key="4">
    <source>
        <dbReference type="EMBL" id="CAJ0575788.1"/>
    </source>
</evidence>
<keyword evidence="1" id="KW-0677">Repeat</keyword>
<dbReference type="InterPro" id="IPR051070">
    <property type="entry name" value="NF-kappa-B_inhibitor"/>
</dbReference>